<dbReference type="InterPro" id="IPR050879">
    <property type="entry name" value="Acyltransferase_3"/>
</dbReference>
<feature type="transmembrane region" description="Helical" evidence="1">
    <location>
        <begin position="318"/>
        <end position="338"/>
    </location>
</feature>
<keyword evidence="1" id="KW-1133">Transmembrane helix</keyword>
<evidence type="ECO:0000313" key="4">
    <source>
        <dbReference type="Proteomes" id="UP000031553"/>
    </source>
</evidence>
<dbReference type="PANTHER" id="PTHR23028">
    <property type="entry name" value="ACETYLTRANSFERASE"/>
    <property type="match status" value="1"/>
</dbReference>
<proteinExistence type="predicted"/>
<dbReference type="PANTHER" id="PTHR23028:SF134">
    <property type="entry name" value="PUTATIVE (AFU_ORTHOLOGUE AFUA_4G08520)-RELATED"/>
    <property type="match status" value="1"/>
</dbReference>
<gene>
    <name evidence="3" type="ORF">GLUCOINTEAF2_0203470</name>
</gene>
<dbReference type="InterPro" id="IPR002656">
    <property type="entry name" value="Acyl_transf_3_dom"/>
</dbReference>
<feature type="transmembrane region" description="Helical" evidence="1">
    <location>
        <begin position="283"/>
        <end position="306"/>
    </location>
</feature>
<dbReference type="AlphaFoldDB" id="A0A0N0MDH5"/>
<accession>A0A0N0MDH5</accession>
<dbReference type="RefSeq" id="WP_082084795.1">
    <property type="nucleotide sequence ID" value="NZ_JUFX02000248.1"/>
</dbReference>
<organism evidence="3 4">
    <name type="scientific">Komagataeibacter intermedius AF2</name>
    <dbReference type="NCBI Taxonomy" id="1458464"/>
    <lineage>
        <taxon>Bacteria</taxon>
        <taxon>Pseudomonadati</taxon>
        <taxon>Pseudomonadota</taxon>
        <taxon>Alphaproteobacteria</taxon>
        <taxon>Acetobacterales</taxon>
        <taxon>Acetobacteraceae</taxon>
        <taxon>Komagataeibacter</taxon>
    </lineage>
</organism>
<feature type="transmembrane region" description="Helical" evidence="1">
    <location>
        <begin position="185"/>
        <end position="207"/>
    </location>
</feature>
<sequence length="358" mass="41849">MKGHVKYLDGIRGIASLSVVIFHFFHEALGSFVPAFRGRFFYTIFDGHEDVMIFFILSGDALSISYFRKKIEKTIVYSFIKRYFRLLFVVFISSFSVYLLMKLHINPYRKAQYILDNNSWVGEGLDFRPKFYDFLQYSFGKVFFGDAQNKYNIFLWTIQYEMLGSFLVMLLCISTKYMKEPKTYILATSICLILFQSYAGLFMFGVFLSMMRAEGFFDGEGDVTKNFLLIFSLIFLVYVPNFIPSITHKVDPGYNIFKFISCPLILLVIYRSKMIRDFISGKFFMFLGEISFSLYGIHYVTLKFLFSYSVNEIGPYEYPLILAAVICILITIYIAYVMSCFESRYINYVNRAAKVITN</sequence>
<dbReference type="GO" id="GO:0016747">
    <property type="term" value="F:acyltransferase activity, transferring groups other than amino-acyl groups"/>
    <property type="evidence" value="ECO:0007669"/>
    <property type="project" value="InterPro"/>
</dbReference>
<keyword evidence="1" id="KW-0812">Transmembrane</keyword>
<dbReference type="Proteomes" id="UP000031553">
    <property type="component" value="Unassembled WGS sequence"/>
</dbReference>
<evidence type="ECO:0000256" key="1">
    <source>
        <dbReference type="SAM" id="Phobius"/>
    </source>
</evidence>
<feature type="transmembrane region" description="Helical" evidence="1">
    <location>
        <begin position="40"/>
        <end position="62"/>
    </location>
</feature>
<reference evidence="3 4" key="1">
    <citation type="submission" date="2015-07" db="EMBL/GenBank/DDBJ databases">
        <title>Draft Genome Sequence of Komagataeibacter intermedius Strain AF2, Isolated from Kombucha Tea.</title>
        <authorList>
            <person name="Santos R.A."/>
            <person name="Berretta A.A."/>
            <person name="Barud H.S."/>
            <person name="Ribeiro S.J."/>
            <person name="Gonzalez-Garcia L.N."/>
            <person name="Zucchi T.D."/>
            <person name="Goldman G.H."/>
            <person name="Riano-Pachon D.M."/>
        </authorList>
    </citation>
    <scope>NUCLEOTIDE SEQUENCE [LARGE SCALE GENOMIC DNA]</scope>
    <source>
        <strain evidence="3 4">AF2</strain>
    </source>
</reference>
<feature type="transmembrane region" description="Helical" evidence="1">
    <location>
        <begin position="153"/>
        <end position="173"/>
    </location>
</feature>
<dbReference type="OrthoDB" id="9796461at2"/>
<feature type="transmembrane region" description="Helical" evidence="1">
    <location>
        <begin position="83"/>
        <end position="101"/>
    </location>
</feature>
<name>A0A0N0MDH5_9PROT</name>
<keyword evidence="1" id="KW-0472">Membrane</keyword>
<comment type="caution">
    <text evidence="3">The sequence shown here is derived from an EMBL/GenBank/DDBJ whole genome shotgun (WGS) entry which is preliminary data.</text>
</comment>
<evidence type="ECO:0000259" key="2">
    <source>
        <dbReference type="Pfam" id="PF01757"/>
    </source>
</evidence>
<dbReference type="Pfam" id="PF01757">
    <property type="entry name" value="Acyl_transf_3"/>
    <property type="match status" value="1"/>
</dbReference>
<dbReference type="EMBL" id="JUFX02000248">
    <property type="protein sequence ID" value="KPH85276.1"/>
    <property type="molecule type" value="Genomic_DNA"/>
</dbReference>
<feature type="domain" description="Acyltransferase 3" evidence="2">
    <location>
        <begin position="6"/>
        <end position="339"/>
    </location>
</feature>
<feature type="transmembrane region" description="Helical" evidence="1">
    <location>
        <begin position="227"/>
        <end position="243"/>
    </location>
</feature>
<evidence type="ECO:0000313" key="3">
    <source>
        <dbReference type="EMBL" id="KPH85276.1"/>
    </source>
</evidence>
<protein>
    <recommendedName>
        <fullName evidence="2">Acyltransferase 3 domain-containing protein</fullName>
    </recommendedName>
</protein>